<feature type="transmembrane region" description="Helical" evidence="7">
    <location>
        <begin position="157"/>
        <end position="179"/>
    </location>
</feature>
<dbReference type="AlphaFoldDB" id="A0A8K0RBE3"/>
<evidence type="ECO:0000256" key="2">
    <source>
        <dbReference type="ARBA" id="ARBA00022448"/>
    </source>
</evidence>
<dbReference type="OrthoDB" id="19261at2759"/>
<dbReference type="CDD" id="cd08760">
    <property type="entry name" value="Cyt_b561_FRRS1_like"/>
    <property type="match status" value="1"/>
</dbReference>
<dbReference type="PANTHER" id="PTHR47797">
    <property type="entry name" value="DEHYDROGENASE, PUTATIVE (AFU_ORTHOLOGUE AFUA_8G05805)-RELATED"/>
    <property type="match status" value="1"/>
</dbReference>
<protein>
    <submittedName>
        <fullName evidence="9">Integral membrane protein</fullName>
    </submittedName>
</protein>
<keyword evidence="3 7" id="KW-0812">Transmembrane</keyword>
<accession>A0A8K0RBE3</accession>
<evidence type="ECO:0000313" key="9">
    <source>
        <dbReference type="EMBL" id="KAH7089013.1"/>
    </source>
</evidence>
<dbReference type="SMART" id="SM00665">
    <property type="entry name" value="B561"/>
    <property type="match status" value="1"/>
</dbReference>
<keyword evidence="4" id="KW-0249">Electron transport</keyword>
<comment type="caution">
    <text evidence="9">The sequence shown here is derived from an EMBL/GenBank/DDBJ whole genome shotgun (WGS) entry which is preliminary data.</text>
</comment>
<evidence type="ECO:0000256" key="3">
    <source>
        <dbReference type="ARBA" id="ARBA00022692"/>
    </source>
</evidence>
<sequence length="201" mass="22265">MDVSKLPPETLAALLPLIRKMQKVRTAHGIITSLAVLVWFPLGVLLLRLLKVKNTVRWHAIWQGIGLGLMTAGFGMGRWLNGKAKHNNEPHIILGTIIFVLFLLMPIAGFLHHKHFTAKGVRDFKRRVHVWGGRVLLILGLVNGFTGLKLAKAKGGLYAAYGVVAAVFVAAYVGTWYFVRRRKNADCGDGEVELRERAPGK</sequence>
<feature type="domain" description="Cytochrome b561" evidence="8">
    <location>
        <begin position="27"/>
        <end position="148"/>
    </location>
</feature>
<feature type="transmembrane region" description="Helical" evidence="7">
    <location>
        <begin position="27"/>
        <end position="49"/>
    </location>
</feature>
<dbReference type="GO" id="GO:0016020">
    <property type="term" value="C:membrane"/>
    <property type="evidence" value="ECO:0007669"/>
    <property type="project" value="UniProtKB-SubCell"/>
</dbReference>
<proteinExistence type="predicted"/>
<evidence type="ECO:0000313" key="10">
    <source>
        <dbReference type="Proteomes" id="UP000813461"/>
    </source>
</evidence>
<dbReference type="Proteomes" id="UP000813461">
    <property type="component" value="Unassembled WGS sequence"/>
</dbReference>
<dbReference type="Gene3D" id="1.20.120.1770">
    <property type="match status" value="1"/>
</dbReference>
<evidence type="ECO:0000256" key="7">
    <source>
        <dbReference type="SAM" id="Phobius"/>
    </source>
</evidence>
<dbReference type="Pfam" id="PF03188">
    <property type="entry name" value="Cytochrom_B561"/>
    <property type="match status" value="1"/>
</dbReference>
<name>A0A8K0RBE3_9PLEO</name>
<keyword evidence="6 7" id="KW-0472">Membrane</keyword>
<evidence type="ECO:0000256" key="4">
    <source>
        <dbReference type="ARBA" id="ARBA00022982"/>
    </source>
</evidence>
<feature type="transmembrane region" description="Helical" evidence="7">
    <location>
        <begin position="92"/>
        <end position="111"/>
    </location>
</feature>
<dbReference type="InterPro" id="IPR006593">
    <property type="entry name" value="Cyt_b561/ferric_Rdtase_TM"/>
</dbReference>
<reference evidence="9" key="1">
    <citation type="journal article" date="2021" name="Nat. Commun.">
        <title>Genetic determinants of endophytism in the Arabidopsis root mycobiome.</title>
        <authorList>
            <person name="Mesny F."/>
            <person name="Miyauchi S."/>
            <person name="Thiergart T."/>
            <person name="Pickel B."/>
            <person name="Atanasova L."/>
            <person name="Karlsson M."/>
            <person name="Huettel B."/>
            <person name="Barry K.W."/>
            <person name="Haridas S."/>
            <person name="Chen C."/>
            <person name="Bauer D."/>
            <person name="Andreopoulos W."/>
            <person name="Pangilinan J."/>
            <person name="LaButti K."/>
            <person name="Riley R."/>
            <person name="Lipzen A."/>
            <person name="Clum A."/>
            <person name="Drula E."/>
            <person name="Henrissat B."/>
            <person name="Kohler A."/>
            <person name="Grigoriev I.V."/>
            <person name="Martin F.M."/>
            <person name="Hacquard S."/>
        </authorList>
    </citation>
    <scope>NUCLEOTIDE SEQUENCE</scope>
    <source>
        <strain evidence="9">MPI-SDFR-AT-0120</strain>
    </source>
</reference>
<feature type="transmembrane region" description="Helical" evidence="7">
    <location>
        <begin position="131"/>
        <end position="151"/>
    </location>
</feature>
<feature type="transmembrane region" description="Helical" evidence="7">
    <location>
        <begin position="61"/>
        <end position="80"/>
    </location>
</feature>
<gene>
    <name evidence="9" type="ORF">FB567DRAFT_627545</name>
</gene>
<organism evidence="9 10">
    <name type="scientific">Paraphoma chrysanthemicola</name>
    <dbReference type="NCBI Taxonomy" id="798071"/>
    <lineage>
        <taxon>Eukaryota</taxon>
        <taxon>Fungi</taxon>
        <taxon>Dikarya</taxon>
        <taxon>Ascomycota</taxon>
        <taxon>Pezizomycotina</taxon>
        <taxon>Dothideomycetes</taxon>
        <taxon>Pleosporomycetidae</taxon>
        <taxon>Pleosporales</taxon>
        <taxon>Pleosporineae</taxon>
        <taxon>Phaeosphaeriaceae</taxon>
        <taxon>Paraphoma</taxon>
    </lineage>
</organism>
<evidence type="ECO:0000256" key="1">
    <source>
        <dbReference type="ARBA" id="ARBA00004370"/>
    </source>
</evidence>
<dbReference type="PANTHER" id="PTHR47797:SF1">
    <property type="entry name" value="CYTOCHROME B561 DOMAIN-CONTAINING PROTEIN-RELATED"/>
    <property type="match status" value="1"/>
</dbReference>
<keyword evidence="5 7" id="KW-1133">Transmembrane helix</keyword>
<evidence type="ECO:0000259" key="8">
    <source>
        <dbReference type="SMART" id="SM00665"/>
    </source>
</evidence>
<comment type="subcellular location">
    <subcellularLocation>
        <location evidence="1">Membrane</location>
    </subcellularLocation>
</comment>
<dbReference type="EMBL" id="JAGMVJ010000007">
    <property type="protein sequence ID" value="KAH7089013.1"/>
    <property type="molecule type" value="Genomic_DNA"/>
</dbReference>
<evidence type="ECO:0000256" key="6">
    <source>
        <dbReference type="ARBA" id="ARBA00023136"/>
    </source>
</evidence>
<keyword evidence="10" id="KW-1185">Reference proteome</keyword>
<keyword evidence="2" id="KW-0813">Transport</keyword>
<evidence type="ECO:0000256" key="5">
    <source>
        <dbReference type="ARBA" id="ARBA00022989"/>
    </source>
</evidence>